<dbReference type="Proteomes" id="UP000051298">
    <property type="component" value="Unassembled WGS sequence"/>
</dbReference>
<organism evidence="2 3">
    <name type="scientific">Thalassobacter stenotrophicus</name>
    <dbReference type="NCBI Taxonomy" id="266809"/>
    <lineage>
        <taxon>Bacteria</taxon>
        <taxon>Pseudomonadati</taxon>
        <taxon>Pseudomonadota</taxon>
        <taxon>Alphaproteobacteria</taxon>
        <taxon>Rhodobacterales</taxon>
        <taxon>Roseobacteraceae</taxon>
        <taxon>Thalassobacter</taxon>
    </lineage>
</organism>
<keyword evidence="1" id="KW-0812">Transmembrane</keyword>
<evidence type="ECO:0000256" key="1">
    <source>
        <dbReference type="SAM" id="Phobius"/>
    </source>
</evidence>
<protein>
    <submittedName>
        <fullName evidence="2">Uncharacterized protein</fullName>
    </submittedName>
</protein>
<accession>A0A0P1FLC2</accession>
<dbReference type="RefSeq" id="WP_058124733.1">
    <property type="nucleotide sequence ID" value="NZ_CYRX01000033.1"/>
</dbReference>
<evidence type="ECO:0000313" key="3">
    <source>
        <dbReference type="Proteomes" id="UP000051298"/>
    </source>
</evidence>
<reference evidence="2 3" key="1">
    <citation type="submission" date="2015-09" db="EMBL/GenBank/DDBJ databases">
        <authorList>
            <consortium name="Swine Surveillance"/>
        </authorList>
    </citation>
    <scope>NUCLEOTIDE SEQUENCE [LARGE SCALE GENOMIC DNA]</scope>
    <source>
        <strain evidence="2 3">CECT 5294</strain>
    </source>
</reference>
<dbReference type="STRING" id="266809.PM03_03255"/>
<dbReference type="EMBL" id="CYRX01000033">
    <property type="protein sequence ID" value="CUH62264.1"/>
    <property type="molecule type" value="Genomic_DNA"/>
</dbReference>
<evidence type="ECO:0000313" key="2">
    <source>
        <dbReference type="EMBL" id="CUH62264.1"/>
    </source>
</evidence>
<sequence length="104" mass="11292">MPHHIRFLLKHAAIGAVAGVAFVGLLLAFDVVGLRHLVLNTSEGFIALAVMTMLFVITFGSVQMGRAIMSLGRDDRRGGGRPQAEALIPIPVETAQRQAHPRRR</sequence>
<proteinExistence type="predicted"/>
<name>A0A0P1FLC2_9RHOB</name>
<dbReference type="AlphaFoldDB" id="A0A0P1FLC2"/>
<keyword evidence="1" id="KW-0472">Membrane</keyword>
<gene>
    <name evidence="2" type="ORF">THS5294_03578</name>
</gene>
<keyword evidence="1" id="KW-1133">Transmembrane helix</keyword>
<feature type="transmembrane region" description="Helical" evidence="1">
    <location>
        <begin position="44"/>
        <end position="62"/>
    </location>
</feature>
<feature type="transmembrane region" description="Helical" evidence="1">
    <location>
        <begin position="12"/>
        <end position="32"/>
    </location>
</feature>